<dbReference type="Pfam" id="PF00990">
    <property type="entry name" value="GGDEF"/>
    <property type="match status" value="1"/>
</dbReference>
<dbReference type="NCBIfam" id="TIGR00254">
    <property type="entry name" value="GGDEF"/>
    <property type="match status" value="1"/>
</dbReference>
<organism evidence="5 6">
    <name type="scientific">Achromobacter veterisilvae</name>
    <dbReference type="NCBI Taxonomy" id="2069367"/>
    <lineage>
        <taxon>Bacteria</taxon>
        <taxon>Pseudomonadati</taxon>
        <taxon>Pseudomonadota</taxon>
        <taxon>Betaproteobacteria</taxon>
        <taxon>Burkholderiales</taxon>
        <taxon>Alcaligenaceae</taxon>
        <taxon>Achromobacter</taxon>
    </lineage>
</organism>
<evidence type="ECO:0000259" key="4">
    <source>
        <dbReference type="PROSITE" id="PS50887"/>
    </source>
</evidence>
<sequence length="392" mass="41884">MYVDLLTLYFIIIGTLLATAGLTFWEHRAHPKRSGSLRILAAGFATLALGCTAALFRGQAPGGLGSATANLIVLGGYLLVMNGAASLRGKRYRAASFALLIAMALVWAAAGAEGEDFVWKYVSAFPIALVSAATTWQLLRCDALKALKPLRIAAAVTGIHALIYIARAFILPWWVARYGPGVQLAASTLTMYEGVLYSILLPMTLIKLVREETHGELVRESQTDYLTRLGNRRWFFEQGARLIEDGKGRVPVAVLAFDLDQFKAVNDRYGHQKGDQVLQSFAETARGMLGEDAILARIGGEEFAALLSGDAAHRAPALGESIVRRFAETISNRVDDIGIAATVSIGLAQYEQDAPPLAEALAAADRALYRAKALGGNRLVAAGAAALRVAAG</sequence>
<dbReference type="InterPro" id="IPR043128">
    <property type="entry name" value="Rev_trsase/Diguanyl_cyclase"/>
</dbReference>
<dbReference type="OrthoDB" id="9813903at2"/>
<protein>
    <recommendedName>
        <fullName evidence="1">diguanylate cyclase</fullName>
        <ecNumber evidence="1">2.7.7.65</ecNumber>
    </recommendedName>
</protein>
<feature type="transmembrane region" description="Helical" evidence="3">
    <location>
        <begin position="62"/>
        <end position="80"/>
    </location>
</feature>
<evidence type="ECO:0000256" key="2">
    <source>
        <dbReference type="ARBA" id="ARBA00034247"/>
    </source>
</evidence>
<dbReference type="EMBL" id="UFQC01000018">
    <property type="protein sequence ID" value="SSW69466.1"/>
    <property type="molecule type" value="Genomic_DNA"/>
</dbReference>
<dbReference type="InterPro" id="IPR029787">
    <property type="entry name" value="Nucleotide_cyclase"/>
</dbReference>
<dbReference type="EC" id="2.7.7.65" evidence="1"/>
<dbReference type="PANTHER" id="PTHR45138:SF9">
    <property type="entry name" value="DIGUANYLATE CYCLASE DGCM-RELATED"/>
    <property type="match status" value="1"/>
</dbReference>
<dbReference type="GO" id="GO:0052621">
    <property type="term" value="F:diguanylate cyclase activity"/>
    <property type="evidence" value="ECO:0007669"/>
    <property type="project" value="UniProtKB-EC"/>
</dbReference>
<dbReference type="Proteomes" id="UP000289465">
    <property type="component" value="Unassembled WGS sequence"/>
</dbReference>
<evidence type="ECO:0000313" key="6">
    <source>
        <dbReference type="Proteomes" id="UP000289465"/>
    </source>
</evidence>
<feature type="transmembrane region" description="Helical" evidence="3">
    <location>
        <begin position="6"/>
        <end position="25"/>
    </location>
</feature>
<evidence type="ECO:0000313" key="5">
    <source>
        <dbReference type="EMBL" id="SSW69466.1"/>
    </source>
</evidence>
<accession>A0A446CNC9</accession>
<dbReference type="GO" id="GO:1902201">
    <property type="term" value="P:negative regulation of bacterial-type flagellum-dependent cell motility"/>
    <property type="evidence" value="ECO:0007669"/>
    <property type="project" value="TreeGrafter"/>
</dbReference>
<gene>
    <name evidence="5" type="primary">ycdT_2</name>
    <name evidence="5" type="ORF">AVE30378_03545</name>
</gene>
<dbReference type="SUPFAM" id="SSF55073">
    <property type="entry name" value="Nucleotide cyclase"/>
    <property type="match status" value="1"/>
</dbReference>
<dbReference type="PANTHER" id="PTHR45138">
    <property type="entry name" value="REGULATORY COMPONENTS OF SENSORY TRANSDUCTION SYSTEM"/>
    <property type="match status" value="1"/>
</dbReference>
<reference evidence="5 6" key="1">
    <citation type="submission" date="2018-07" db="EMBL/GenBank/DDBJ databases">
        <authorList>
            <person name="Peeters C."/>
        </authorList>
    </citation>
    <scope>NUCLEOTIDE SEQUENCE [LARGE SCALE GENOMIC DNA]</scope>
    <source>
        <strain evidence="5 6">LMG 30378</strain>
    </source>
</reference>
<dbReference type="Gene3D" id="3.30.70.270">
    <property type="match status" value="1"/>
</dbReference>
<feature type="transmembrane region" description="Helical" evidence="3">
    <location>
        <begin position="151"/>
        <end position="175"/>
    </location>
</feature>
<dbReference type="CDD" id="cd01949">
    <property type="entry name" value="GGDEF"/>
    <property type="match status" value="1"/>
</dbReference>
<dbReference type="RefSeq" id="WP_129242221.1">
    <property type="nucleotide sequence ID" value="NZ_UFQC01000018.1"/>
</dbReference>
<keyword evidence="5" id="KW-0808">Transferase</keyword>
<dbReference type="GO" id="GO:0043709">
    <property type="term" value="P:cell adhesion involved in single-species biofilm formation"/>
    <property type="evidence" value="ECO:0007669"/>
    <property type="project" value="TreeGrafter"/>
</dbReference>
<dbReference type="InterPro" id="IPR000160">
    <property type="entry name" value="GGDEF_dom"/>
</dbReference>
<comment type="catalytic activity">
    <reaction evidence="2">
        <text>2 GTP = 3',3'-c-di-GMP + 2 diphosphate</text>
        <dbReference type="Rhea" id="RHEA:24898"/>
        <dbReference type="ChEBI" id="CHEBI:33019"/>
        <dbReference type="ChEBI" id="CHEBI:37565"/>
        <dbReference type="ChEBI" id="CHEBI:58805"/>
        <dbReference type="EC" id="2.7.7.65"/>
    </reaction>
</comment>
<evidence type="ECO:0000256" key="1">
    <source>
        <dbReference type="ARBA" id="ARBA00012528"/>
    </source>
</evidence>
<keyword evidence="3" id="KW-1133">Transmembrane helix</keyword>
<keyword evidence="3" id="KW-0472">Membrane</keyword>
<dbReference type="InterPro" id="IPR050469">
    <property type="entry name" value="Diguanylate_Cyclase"/>
</dbReference>
<feature type="transmembrane region" description="Helical" evidence="3">
    <location>
        <begin position="92"/>
        <end position="112"/>
    </location>
</feature>
<proteinExistence type="predicted"/>
<dbReference type="GO" id="GO:0005886">
    <property type="term" value="C:plasma membrane"/>
    <property type="evidence" value="ECO:0007669"/>
    <property type="project" value="TreeGrafter"/>
</dbReference>
<feature type="transmembrane region" description="Helical" evidence="3">
    <location>
        <begin position="37"/>
        <end position="56"/>
    </location>
</feature>
<evidence type="ECO:0000256" key="3">
    <source>
        <dbReference type="SAM" id="Phobius"/>
    </source>
</evidence>
<keyword evidence="5" id="KW-0548">Nucleotidyltransferase</keyword>
<dbReference type="SMART" id="SM00267">
    <property type="entry name" value="GGDEF"/>
    <property type="match status" value="1"/>
</dbReference>
<keyword evidence="3" id="KW-0812">Transmembrane</keyword>
<feature type="domain" description="GGDEF" evidence="4">
    <location>
        <begin position="250"/>
        <end position="384"/>
    </location>
</feature>
<dbReference type="PROSITE" id="PS50887">
    <property type="entry name" value="GGDEF"/>
    <property type="match status" value="1"/>
</dbReference>
<feature type="transmembrane region" description="Helical" evidence="3">
    <location>
        <begin position="181"/>
        <end position="200"/>
    </location>
</feature>
<dbReference type="AlphaFoldDB" id="A0A446CNC9"/>
<name>A0A446CNC9_9BURK</name>
<feature type="transmembrane region" description="Helical" evidence="3">
    <location>
        <begin position="118"/>
        <end position="139"/>
    </location>
</feature>